<name>A0ACD4RG61_9BACI</name>
<protein>
    <submittedName>
        <fullName evidence="1">ABC transporter permease</fullName>
    </submittedName>
</protein>
<evidence type="ECO:0000313" key="1">
    <source>
        <dbReference type="EMBL" id="WHZ59386.1"/>
    </source>
</evidence>
<proteinExistence type="predicted"/>
<accession>A0ACD4RG61</accession>
<dbReference type="EMBL" id="CP126116">
    <property type="protein sequence ID" value="WHZ59386.1"/>
    <property type="molecule type" value="Genomic_DNA"/>
</dbReference>
<reference evidence="2" key="1">
    <citation type="journal article" date="2025" name="Aquaculture">
        <title>Assessment of the bioflocculant production and safety properties of Metabacillus hrfriensis sp. nov. based on phenotypic and whole-genome sequencing analysis.</title>
        <authorList>
            <person name="Zhang R."/>
            <person name="Zhao Z."/>
            <person name="Luo L."/>
            <person name="Wang S."/>
            <person name="Guo K."/>
            <person name="Xu W."/>
        </authorList>
    </citation>
    <scope>NUCLEOTIDE SEQUENCE [LARGE SCALE GENOMIC DNA]</scope>
    <source>
        <strain evidence="2">CT-WN-B3</strain>
    </source>
</reference>
<sequence>MMMQLLSAELLKLRKTKVLSLLFVSPLFAGVLGFKLGQIEGISNEWLSPLLIMVPAHALILLPLMIGILTSFLCRYEHLQGGWKQLLSLPVSRVSVFMSKWLMITLLILINQLLFMTAWILVGAVKGYSDPFPADIFIKLLTGGFLAALPLAALFLWVSMAWTSFAAPLALNVMFTLPNIMIINSEKIGPYYPWAQPFLAMMPQNEGFFITEISFYLSIACGFVCFFTGSFYYIKNKAV</sequence>
<evidence type="ECO:0000313" key="2">
    <source>
        <dbReference type="Proteomes" id="UP001226091"/>
    </source>
</evidence>
<organism evidence="1 2">
    <name type="scientific">Metabacillus hrfriensis</name>
    <dbReference type="NCBI Taxonomy" id="3048891"/>
    <lineage>
        <taxon>Bacteria</taxon>
        <taxon>Bacillati</taxon>
        <taxon>Bacillota</taxon>
        <taxon>Bacilli</taxon>
        <taxon>Bacillales</taxon>
        <taxon>Bacillaceae</taxon>
        <taxon>Metabacillus</taxon>
    </lineage>
</organism>
<gene>
    <name evidence="1" type="ORF">QLQ22_08705</name>
</gene>
<keyword evidence="2" id="KW-1185">Reference proteome</keyword>
<dbReference type="Proteomes" id="UP001226091">
    <property type="component" value="Chromosome"/>
</dbReference>